<evidence type="ECO:0000313" key="2">
    <source>
        <dbReference type="Proteomes" id="UP001301012"/>
    </source>
</evidence>
<dbReference type="PROSITE" id="PS51257">
    <property type="entry name" value="PROKAR_LIPOPROTEIN"/>
    <property type="match status" value="1"/>
</dbReference>
<accession>A0ABT7E7G5</accession>
<evidence type="ECO:0008006" key="3">
    <source>
        <dbReference type="Google" id="ProtNLM"/>
    </source>
</evidence>
<keyword evidence="2" id="KW-1185">Reference proteome</keyword>
<proteinExistence type="predicted"/>
<organism evidence="1 2">
    <name type="scientific">Romboutsia sedimentorum</name>
    <dbReference type="NCBI Taxonomy" id="1368474"/>
    <lineage>
        <taxon>Bacteria</taxon>
        <taxon>Bacillati</taxon>
        <taxon>Bacillota</taxon>
        <taxon>Clostridia</taxon>
        <taxon>Peptostreptococcales</taxon>
        <taxon>Peptostreptococcaceae</taxon>
        <taxon>Romboutsia</taxon>
    </lineage>
</organism>
<protein>
    <recommendedName>
        <fullName evidence="3">Lipoprotein</fullName>
    </recommendedName>
</protein>
<dbReference type="Proteomes" id="UP001301012">
    <property type="component" value="Unassembled WGS sequence"/>
</dbReference>
<dbReference type="RefSeq" id="WP_284131825.1">
    <property type="nucleotide sequence ID" value="NZ_JASKYM010000001.1"/>
</dbReference>
<evidence type="ECO:0000313" key="1">
    <source>
        <dbReference type="EMBL" id="MDK2562874.1"/>
    </source>
</evidence>
<comment type="caution">
    <text evidence="1">The sequence shown here is derived from an EMBL/GenBank/DDBJ whole genome shotgun (WGS) entry which is preliminary data.</text>
</comment>
<sequence>MNLKKVLASTLILSMFVVGCNKTNIKGESPIADEETQQKTMTKVQNDVKVIMGKDYEYVLKNMGTPYSTTYYIDKDSEDILDKIDDNINMVLTYPKYTSDNELDGSALYIELEGNKVTDVQTYEFSNNNIETKPTGRDVDVVVEKYNEEPGLSLDKIEKIKFSEYIGKTEDDLYSIIGDNTPNLEAYDKSNHQKVKAFFLKDKKNEMSKILVMLKDKNNIKNITIVDKDDVMNLVGQYLYED</sequence>
<reference evidence="1 2" key="1">
    <citation type="submission" date="2023-05" db="EMBL/GenBank/DDBJ databases">
        <title>Rombocin, a short stable natural nisin variant, displays selective antimicrobial activity against Listeria monocytogenes and employs dual mode of action to kill target bacterial strains.</title>
        <authorList>
            <person name="Wambui J."/>
            <person name="Stephan R."/>
            <person name="Kuipers O.P."/>
        </authorList>
    </citation>
    <scope>NUCLEOTIDE SEQUENCE [LARGE SCALE GENOMIC DNA]</scope>
    <source>
        <strain evidence="1 2">RC002</strain>
    </source>
</reference>
<gene>
    <name evidence="1" type="ORF">QOZ84_04880</name>
</gene>
<dbReference type="EMBL" id="JASKYM010000001">
    <property type="protein sequence ID" value="MDK2562874.1"/>
    <property type="molecule type" value="Genomic_DNA"/>
</dbReference>
<name>A0ABT7E7G5_9FIRM</name>